<sequence length="140" mass="16221">MSLRPSAKTEIHRSRYKVSVDAEEGRRRREDFLVGIRKNKRKESLMKRRRDGSKDLTSDSDDPFESLLEVSNMIAGVFSDDPSLRLESTTRFRMVLSLDRRPPIDHVIQSGVLPRFVEFLKKDDYVSLGNLQNVVAREIL</sequence>
<dbReference type="Proteomes" id="UP000029121">
    <property type="component" value="Unassembled WGS sequence"/>
</dbReference>
<evidence type="ECO:0000256" key="6">
    <source>
        <dbReference type="PROSITE-ProRule" id="PRU00561"/>
    </source>
</evidence>
<gene>
    <name evidence="9" type="ORF">CARUB_v10028023mg</name>
</gene>
<evidence type="ECO:0000256" key="1">
    <source>
        <dbReference type="ARBA" id="ARBA00010394"/>
    </source>
</evidence>
<organism evidence="9 10">
    <name type="scientific">Capsella rubella</name>
    <dbReference type="NCBI Taxonomy" id="81985"/>
    <lineage>
        <taxon>Eukaryota</taxon>
        <taxon>Viridiplantae</taxon>
        <taxon>Streptophyta</taxon>
        <taxon>Embryophyta</taxon>
        <taxon>Tracheophyta</taxon>
        <taxon>Spermatophyta</taxon>
        <taxon>Magnoliopsida</taxon>
        <taxon>eudicotyledons</taxon>
        <taxon>Gunneridae</taxon>
        <taxon>Pentapetalae</taxon>
        <taxon>rosids</taxon>
        <taxon>malvids</taxon>
        <taxon>Brassicales</taxon>
        <taxon>Brassicaceae</taxon>
        <taxon>Camelineae</taxon>
        <taxon>Capsella</taxon>
    </lineage>
</organism>
<dbReference type="PANTHER" id="PTHR23316">
    <property type="entry name" value="IMPORTIN ALPHA"/>
    <property type="match status" value="1"/>
</dbReference>
<proteinExistence type="inferred from homology"/>
<comment type="similarity">
    <text evidence="1">Belongs to the importin alpha family.</text>
</comment>
<keyword evidence="4" id="KW-0653">Protein transport</keyword>
<protein>
    <recommendedName>
        <fullName evidence="8">IBB domain-containing protein</fullName>
    </recommendedName>
</protein>
<dbReference type="InterPro" id="IPR002652">
    <property type="entry name" value="Importin-a_IBB"/>
</dbReference>
<evidence type="ECO:0000256" key="7">
    <source>
        <dbReference type="SAM" id="MobiDB-lite"/>
    </source>
</evidence>
<feature type="domain" description="IBB" evidence="8">
    <location>
        <begin position="1"/>
        <end position="58"/>
    </location>
</feature>
<reference evidence="10" key="1">
    <citation type="journal article" date="2013" name="Nat. Genet.">
        <title>The Capsella rubella genome and the genomic consequences of rapid mating system evolution.</title>
        <authorList>
            <person name="Slotte T."/>
            <person name="Hazzouri K.M."/>
            <person name="Agren J.A."/>
            <person name="Koenig D."/>
            <person name="Maumus F."/>
            <person name="Guo Y.L."/>
            <person name="Steige K."/>
            <person name="Platts A.E."/>
            <person name="Escobar J.S."/>
            <person name="Newman L.K."/>
            <person name="Wang W."/>
            <person name="Mandakova T."/>
            <person name="Vello E."/>
            <person name="Smith L.M."/>
            <person name="Henz S.R."/>
            <person name="Steffen J."/>
            <person name="Takuno S."/>
            <person name="Brandvain Y."/>
            <person name="Coop G."/>
            <person name="Andolfatto P."/>
            <person name="Hu T.T."/>
            <person name="Blanchette M."/>
            <person name="Clark R.M."/>
            <person name="Quesneville H."/>
            <person name="Nordborg M."/>
            <person name="Gaut B.S."/>
            <person name="Lysak M.A."/>
            <person name="Jenkins J."/>
            <person name="Grimwood J."/>
            <person name="Chapman J."/>
            <person name="Prochnik S."/>
            <person name="Shu S."/>
            <person name="Rokhsar D."/>
            <person name="Schmutz J."/>
            <person name="Weigel D."/>
            <person name="Wright S.I."/>
        </authorList>
    </citation>
    <scope>NUCLEOTIDE SEQUENCE [LARGE SCALE GENOMIC DNA]</scope>
    <source>
        <strain evidence="10">cv. Monte Gargano</strain>
    </source>
</reference>
<dbReference type="GO" id="GO:0061608">
    <property type="term" value="F:nuclear import signal receptor activity"/>
    <property type="evidence" value="ECO:0007669"/>
    <property type="project" value="InterPro"/>
</dbReference>
<accession>R0F0E0</accession>
<dbReference type="AlphaFoldDB" id="R0F0E0"/>
<evidence type="ECO:0000313" key="9">
    <source>
        <dbReference type="EMBL" id="EOA14731.1"/>
    </source>
</evidence>
<dbReference type="Gene3D" id="1.25.10.10">
    <property type="entry name" value="Leucine-rich Repeat Variant"/>
    <property type="match status" value="1"/>
</dbReference>
<evidence type="ECO:0000259" key="8">
    <source>
        <dbReference type="PROSITE" id="PS51214"/>
    </source>
</evidence>
<evidence type="ECO:0000313" key="10">
    <source>
        <dbReference type="Proteomes" id="UP000029121"/>
    </source>
</evidence>
<keyword evidence="3" id="KW-0677">Repeat</keyword>
<dbReference type="eggNOG" id="KOG0166">
    <property type="taxonomic scope" value="Eukaryota"/>
</dbReference>
<dbReference type="InterPro" id="IPR036975">
    <property type="entry name" value="Importin-a_IBB_sf"/>
</dbReference>
<dbReference type="InterPro" id="IPR011989">
    <property type="entry name" value="ARM-like"/>
</dbReference>
<dbReference type="EMBL" id="KB870812">
    <property type="protein sequence ID" value="EOA14731.1"/>
    <property type="molecule type" value="Genomic_DNA"/>
</dbReference>
<dbReference type="FunFam" id="1.20.5.690:FF:000002">
    <property type="entry name" value="Importin subunit alpha"/>
    <property type="match status" value="1"/>
</dbReference>
<dbReference type="Gene3D" id="1.20.5.690">
    <property type="entry name" value="Importin-alpha, importin-beta-binding domain"/>
    <property type="match status" value="1"/>
</dbReference>
<dbReference type="InterPro" id="IPR016024">
    <property type="entry name" value="ARM-type_fold"/>
</dbReference>
<name>R0F0E0_9BRAS</name>
<evidence type="ECO:0000256" key="5">
    <source>
        <dbReference type="ARBA" id="ARBA00023242"/>
    </source>
</evidence>
<evidence type="ECO:0000256" key="4">
    <source>
        <dbReference type="ARBA" id="ARBA00022927"/>
    </source>
</evidence>
<keyword evidence="2 6" id="KW-0813">Transport</keyword>
<keyword evidence="5" id="KW-0539">Nucleus</keyword>
<dbReference type="Pfam" id="PF01749">
    <property type="entry name" value="IBB"/>
    <property type="match status" value="1"/>
</dbReference>
<feature type="compositionally biased region" description="Basic and acidic residues" evidence="7">
    <location>
        <begin position="7"/>
        <end position="26"/>
    </location>
</feature>
<dbReference type="PROSITE" id="PS51214">
    <property type="entry name" value="IBB"/>
    <property type="match status" value="1"/>
</dbReference>
<feature type="region of interest" description="Disordered" evidence="7">
    <location>
        <begin position="1"/>
        <end position="26"/>
    </location>
</feature>
<keyword evidence="10" id="KW-1185">Reference proteome</keyword>
<dbReference type="GO" id="GO:0006606">
    <property type="term" value="P:protein import into nucleus"/>
    <property type="evidence" value="ECO:0007669"/>
    <property type="project" value="InterPro"/>
</dbReference>
<dbReference type="STRING" id="81985.R0F0E0"/>
<evidence type="ECO:0000256" key="3">
    <source>
        <dbReference type="ARBA" id="ARBA00022737"/>
    </source>
</evidence>
<evidence type="ECO:0000256" key="2">
    <source>
        <dbReference type="ARBA" id="ARBA00022448"/>
    </source>
</evidence>
<dbReference type="SUPFAM" id="SSF48371">
    <property type="entry name" value="ARM repeat"/>
    <property type="match status" value="1"/>
</dbReference>